<dbReference type="EMBL" id="UYRR01015558">
    <property type="protein sequence ID" value="VDK27927.1"/>
    <property type="molecule type" value="Genomic_DNA"/>
</dbReference>
<dbReference type="WBParaSite" id="ASIM_0000707301-mRNA-1">
    <property type="protein sequence ID" value="ASIM_0000707301-mRNA-1"/>
    <property type="gene ID" value="ASIM_0000707301"/>
</dbReference>
<dbReference type="OrthoDB" id="10259630at2759"/>
<gene>
    <name evidence="4" type="ORF">ASIM_LOCUS6841</name>
</gene>
<keyword evidence="5" id="KW-1185">Reference proteome</keyword>
<dbReference type="InterPro" id="IPR056836">
    <property type="entry name" value="ARM_TT21_4th"/>
</dbReference>
<feature type="domain" description="Tetratricopeptide repeat protein 21A/21B fourth ARM" evidence="3">
    <location>
        <begin position="1"/>
        <end position="74"/>
    </location>
</feature>
<evidence type="ECO:0000256" key="2">
    <source>
        <dbReference type="ARBA" id="ARBA00022803"/>
    </source>
</evidence>
<keyword evidence="2" id="KW-0802">TPR repeat</keyword>
<evidence type="ECO:0000313" key="5">
    <source>
        <dbReference type="Proteomes" id="UP000267096"/>
    </source>
</evidence>
<dbReference type="Proteomes" id="UP000267096">
    <property type="component" value="Unassembled WGS sequence"/>
</dbReference>
<sequence>MSEHVSYWMLLSKLHFENGNWQQASDELSKARDIQKRLINKSPSEVNNILEQRKLAARLLHYFIKSYCLSNVDYQHN</sequence>
<keyword evidence="1" id="KW-0677">Repeat</keyword>
<reference evidence="6" key="1">
    <citation type="submission" date="2017-02" db="UniProtKB">
        <authorList>
            <consortium name="WormBaseParasite"/>
        </authorList>
    </citation>
    <scope>IDENTIFICATION</scope>
</reference>
<evidence type="ECO:0000313" key="6">
    <source>
        <dbReference type="WBParaSite" id="ASIM_0000707301-mRNA-1"/>
    </source>
</evidence>
<evidence type="ECO:0000313" key="4">
    <source>
        <dbReference type="EMBL" id="VDK27927.1"/>
    </source>
</evidence>
<dbReference type="AlphaFoldDB" id="A0A0M3JHG0"/>
<dbReference type="Pfam" id="PF25068">
    <property type="entry name" value="ARM_TT21_4th"/>
    <property type="match status" value="1"/>
</dbReference>
<proteinExistence type="predicted"/>
<accession>A0A0M3JHG0</accession>
<reference evidence="4 5" key="2">
    <citation type="submission" date="2018-11" db="EMBL/GenBank/DDBJ databases">
        <authorList>
            <consortium name="Pathogen Informatics"/>
        </authorList>
    </citation>
    <scope>NUCLEOTIDE SEQUENCE [LARGE SCALE GENOMIC DNA]</scope>
</reference>
<evidence type="ECO:0000256" key="1">
    <source>
        <dbReference type="ARBA" id="ARBA00022737"/>
    </source>
</evidence>
<protein>
    <submittedName>
        <fullName evidence="6">TPR_REGION domain-containing protein</fullName>
    </submittedName>
</protein>
<evidence type="ECO:0000259" key="3">
    <source>
        <dbReference type="Pfam" id="PF25068"/>
    </source>
</evidence>
<name>A0A0M3JHG0_ANISI</name>
<organism evidence="6">
    <name type="scientific">Anisakis simplex</name>
    <name type="common">Herring worm</name>
    <dbReference type="NCBI Taxonomy" id="6269"/>
    <lineage>
        <taxon>Eukaryota</taxon>
        <taxon>Metazoa</taxon>
        <taxon>Ecdysozoa</taxon>
        <taxon>Nematoda</taxon>
        <taxon>Chromadorea</taxon>
        <taxon>Rhabditida</taxon>
        <taxon>Spirurina</taxon>
        <taxon>Ascaridomorpha</taxon>
        <taxon>Ascaridoidea</taxon>
        <taxon>Anisakidae</taxon>
        <taxon>Anisakis</taxon>
        <taxon>Anisakis simplex complex</taxon>
    </lineage>
</organism>